<dbReference type="EMBL" id="JAVIJP010000018">
    <property type="protein sequence ID" value="KAL3638726.1"/>
    <property type="molecule type" value="Genomic_DNA"/>
</dbReference>
<sequence>MASNVQNHAKEEENSNFTPMSRPAGPRTSSFSSSNSSYSSYGSSSISFNEEYHTFTPTTPLKFKGIPFSWEKVPGIPKHQSGSKKKEYSELLLPLPPAGKSNSTAEKLLHDENKSNRFQRDPFFAALVECSKDDHHVTNYHRLWKSNSKNNITQRSLSDRIGCKRSCAVSDSTVYLRPRPTPHYLLNRRS</sequence>
<keyword evidence="3" id="KW-1185">Reference proteome</keyword>
<dbReference type="AlphaFoldDB" id="A0ABD3DCQ4"/>
<organism evidence="2 3">
    <name type="scientific">Castilleja foliolosa</name>
    <dbReference type="NCBI Taxonomy" id="1961234"/>
    <lineage>
        <taxon>Eukaryota</taxon>
        <taxon>Viridiplantae</taxon>
        <taxon>Streptophyta</taxon>
        <taxon>Embryophyta</taxon>
        <taxon>Tracheophyta</taxon>
        <taxon>Spermatophyta</taxon>
        <taxon>Magnoliopsida</taxon>
        <taxon>eudicotyledons</taxon>
        <taxon>Gunneridae</taxon>
        <taxon>Pentapetalae</taxon>
        <taxon>asterids</taxon>
        <taxon>lamiids</taxon>
        <taxon>Lamiales</taxon>
        <taxon>Orobanchaceae</taxon>
        <taxon>Pedicularideae</taxon>
        <taxon>Castillejinae</taxon>
        <taxon>Castilleja</taxon>
    </lineage>
</organism>
<evidence type="ECO:0000313" key="2">
    <source>
        <dbReference type="EMBL" id="KAL3638726.1"/>
    </source>
</evidence>
<protein>
    <submittedName>
        <fullName evidence="2">Uncharacterized protein</fullName>
    </submittedName>
</protein>
<accession>A0ABD3DCQ4</accession>
<evidence type="ECO:0000313" key="3">
    <source>
        <dbReference type="Proteomes" id="UP001632038"/>
    </source>
</evidence>
<gene>
    <name evidence="2" type="ORF">CASFOL_016633</name>
</gene>
<feature type="compositionally biased region" description="Low complexity" evidence="1">
    <location>
        <begin position="29"/>
        <end position="45"/>
    </location>
</feature>
<dbReference type="PANTHER" id="PTHR33696:SF1">
    <property type="entry name" value="T22J18.15"/>
    <property type="match status" value="1"/>
</dbReference>
<evidence type="ECO:0000256" key="1">
    <source>
        <dbReference type="SAM" id="MobiDB-lite"/>
    </source>
</evidence>
<reference evidence="3" key="1">
    <citation type="journal article" date="2024" name="IScience">
        <title>Strigolactones Initiate the Formation of Haustorium-like Structures in Castilleja.</title>
        <authorList>
            <person name="Buerger M."/>
            <person name="Peterson D."/>
            <person name="Chory J."/>
        </authorList>
    </citation>
    <scope>NUCLEOTIDE SEQUENCE [LARGE SCALE GENOMIC DNA]</scope>
</reference>
<proteinExistence type="predicted"/>
<name>A0ABD3DCQ4_9LAMI</name>
<comment type="caution">
    <text evidence="2">The sequence shown here is derived from an EMBL/GenBank/DDBJ whole genome shotgun (WGS) entry which is preliminary data.</text>
</comment>
<dbReference type="Proteomes" id="UP001632038">
    <property type="component" value="Unassembled WGS sequence"/>
</dbReference>
<dbReference type="PANTHER" id="PTHR33696">
    <property type="entry name" value="T22J18.15-RELATED"/>
    <property type="match status" value="1"/>
</dbReference>
<feature type="region of interest" description="Disordered" evidence="1">
    <location>
        <begin position="1"/>
        <end position="45"/>
    </location>
</feature>